<evidence type="ECO:0000313" key="2">
    <source>
        <dbReference type="EMBL" id="SEH84408.1"/>
    </source>
</evidence>
<gene>
    <name evidence="2" type="ORF">SAMN04489835_4798</name>
</gene>
<name>A0A1H6L821_MYCRU</name>
<dbReference type="InterPro" id="IPR000182">
    <property type="entry name" value="GNAT_dom"/>
</dbReference>
<reference evidence="3" key="1">
    <citation type="submission" date="2016-10" db="EMBL/GenBank/DDBJ databases">
        <authorList>
            <person name="Varghese N."/>
            <person name="Submissions S."/>
        </authorList>
    </citation>
    <scope>NUCLEOTIDE SEQUENCE [LARGE SCALE GENOMIC DNA]</scope>
    <source>
        <strain evidence="3">DSM 45405</strain>
    </source>
</reference>
<dbReference type="STRING" id="370526.SAMN04489835_4798"/>
<evidence type="ECO:0000259" key="1">
    <source>
        <dbReference type="PROSITE" id="PS51186"/>
    </source>
</evidence>
<dbReference type="InterPro" id="IPR016181">
    <property type="entry name" value="Acyl_CoA_acyltransferase"/>
</dbReference>
<accession>A0A1H6L821</accession>
<sequence length="236" mass="25056">MGGGVVLSVRNDVTGYWSKALGFGFTEPVTPGLIDRVIDFYRAERSRGAVVQIAPEVLPDDWPRICERHGFKPDAEIYKLGCSVDDVQPGPVLTAPDARVGLVGPADAEAWATATLRGFGMPTDGLSDMITASAKAGDTHQFAAWVDGEIVATGNLLVHGSIGLLNAGATLPAFRNRGLQTALIAARIAAAAEAGCRWIVAEAEKPAEGADNPSLNNLRRAGLRPLYARRNWVWSP</sequence>
<proteinExistence type="predicted"/>
<dbReference type="OrthoDB" id="4712828at2"/>
<feature type="domain" description="N-acetyltransferase" evidence="1">
    <location>
        <begin position="98"/>
        <end position="236"/>
    </location>
</feature>
<dbReference type="PROSITE" id="PS51186">
    <property type="entry name" value="GNAT"/>
    <property type="match status" value="1"/>
</dbReference>
<dbReference type="SUPFAM" id="SSF55729">
    <property type="entry name" value="Acyl-CoA N-acyltransferases (Nat)"/>
    <property type="match status" value="1"/>
</dbReference>
<dbReference type="EMBL" id="LT629971">
    <property type="protein sequence ID" value="SEH84408.1"/>
    <property type="molecule type" value="Genomic_DNA"/>
</dbReference>
<dbReference type="Pfam" id="PF00583">
    <property type="entry name" value="Acetyltransf_1"/>
    <property type="match status" value="1"/>
</dbReference>
<protein>
    <submittedName>
        <fullName evidence="2">Acetyltransferase (GNAT) domain-containing protein</fullName>
    </submittedName>
</protein>
<dbReference type="Proteomes" id="UP000182915">
    <property type="component" value="Chromosome I"/>
</dbReference>
<dbReference type="AlphaFoldDB" id="A0A1H6L821"/>
<dbReference type="Gene3D" id="3.40.630.30">
    <property type="match status" value="1"/>
</dbReference>
<organism evidence="2 3">
    <name type="scientific">Mycolicibacterium rutilum</name>
    <name type="common">Mycobacterium rutilum</name>
    <dbReference type="NCBI Taxonomy" id="370526"/>
    <lineage>
        <taxon>Bacteria</taxon>
        <taxon>Bacillati</taxon>
        <taxon>Actinomycetota</taxon>
        <taxon>Actinomycetes</taxon>
        <taxon>Mycobacteriales</taxon>
        <taxon>Mycobacteriaceae</taxon>
        <taxon>Mycolicibacterium</taxon>
    </lineage>
</organism>
<keyword evidence="3" id="KW-1185">Reference proteome</keyword>
<dbReference type="RefSeq" id="WP_083409300.1">
    <property type="nucleotide sequence ID" value="NZ_LT629971.1"/>
</dbReference>
<keyword evidence="2" id="KW-0808">Transferase</keyword>
<dbReference type="GO" id="GO:0016747">
    <property type="term" value="F:acyltransferase activity, transferring groups other than amino-acyl groups"/>
    <property type="evidence" value="ECO:0007669"/>
    <property type="project" value="InterPro"/>
</dbReference>
<evidence type="ECO:0000313" key="3">
    <source>
        <dbReference type="Proteomes" id="UP000182915"/>
    </source>
</evidence>